<dbReference type="Proteomes" id="UP001295423">
    <property type="component" value="Unassembled WGS sequence"/>
</dbReference>
<keyword evidence="1" id="KW-0175">Coiled coil</keyword>
<dbReference type="CDD" id="cd02869">
    <property type="entry name" value="PseudoU_synth_RluA_like"/>
    <property type="match status" value="1"/>
</dbReference>
<dbReference type="InterPro" id="IPR020103">
    <property type="entry name" value="PsdUridine_synth_cat_dom_sf"/>
</dbReference>
<dbReference type="GO" id="GO:0003723">
    <property type="term" value="F:RNA binding"/>
    <property type="evidence" value="ECO:0007669"/>
    <property type="project" value="InterPro"/>
</dbReference>
<dbReference type="InterPro" id="IPR006145">
    <property type="entry name" value="PsdUridine_synth_RsuA/RluA"/>
</dbReference>
<keyword evidence="5" id="KW-1185">Reference proteome</keyword>
<dbReference type="Pfam" id="PF00849">
    <property type="entry name" value="PseudoU_synth_2"/>
    <property type="match status" value="1"/>
</dbReference>
<feature type="coiled-coil region" evidence="1">
    <location>
        <begin position="345"/>
        <end position="379"/>
    </location>
</feature>
<evidence type="ECO:0000256" key="1">
    <source>
        <dbReference type="SAM" id="Coils"/>
    </source>
</evidence>
<dbReference type="GO" id="GO:0000455">
    <property type="term" value="P:enzyme-directed rRNA pseudouridine synthesis"/>
    <property type="evidence" value="ECO:0007669"/>
    <property type="project" value="TreeGrafter"/>
</dbReference>
<dbReference type="PROSITE" id="PS01129">
    <property type="entry name" value="PSI_RLU"/>
    <property type="match status" value="1"/>
</dbReference>
<dbReference type="SUPFAM" id="SSF55120">
    <property type="entry name" value="Pseudouridine synthase"/>
    <property type="match status" value="1"/>
</dbReference>
<gene>
    <name evidence="4" type="ORF">CYCCA115_LOCUS4097</name>
</gene>
<dbReference type="EMBL" id="CAKOGP040000380">
    <property type="protein sequence ID" value="CAJ1934758.1"/>
    <property type="molecule type" value="Genomic_DNA"/>
</dbReference>
<dbReference type="Gene3D" id="3.30.2350.10">
    <property type="entry name" value="Pseudouridine synthase"/>
    <property type="match status" value="1"/>
</dbReference>
<organism evidence="4 5">
    <name type="scientific">Cylindrotheca closterium</name>
    <dbReference type="NCBI Taxonomy" id="2856"/>
    <lineage>
        <taxon>Eukaryota</taxon>
        <taxon>Sar</taxon>
        <taxon>Stramenopiles</taxon>
        <taxon>Ochrophyta</taxon>
        <taxon>Bacillariophyta</taxon>
        <taxon>Bacillariophyceae</taxon>
        <taxon>Bacillariophycidae</taxon>
        <taxon>Bacillariales</taxon>
        <taxon>Bacillariaceae</taxon>
        <taxon>Cylindrotheca</taxon>
    </lineage>
</organism>
<feature type="region of interest" description="Disordered" evidence="2">
    <location>
        <begin position="296"/>
        <end position="317"/>
    </location>
</feature>
<feature type="compositionally biased region" description="Basic residues" evidence="2">
    <location>
        <begin position="298"/>
        <end position="308"/>
    </location>
</feature>
<feature type="domain" description="Pseudouridine synthase RsuA/RluA-like" evidence="3">
    <location>
        <begin position="503"/>
        <end position="657"/>
    </location>
</feature>
<reference evidence="4" key="1">
    <citation type="submission" date="2023-08" db="EMBL/GenBank/DDBJ databases">
        <authorList>
            <person name="Audoor S."/>
            <person name="Bilcke G."/>
        </authorList>
    </citation>
    <scope>NUCLEOTIDE SEQUENCE</scope>
</reference>
<accession>A0AAD2FIW9</accession>
<dbReference type="PANTHER" id="PTHR21600">
    <property type="entry name" value="MITOCHONDRIAL RNA PSEUDOURIDINE SYNTHASE"/>
    <property type="match status" value="1"/>
</dbReference>
<evidence type="ECO:0000313" key="4">
    <source>
        <dbReference type="EMBL" id="CAJ1934758.1"/>
    </source>
</evidence>
<comment type="caution">
    <text evidence="4">The sequence shown here is derived from an EMBL/GenBank/DDBJ whole genome shotgun (WGS) entry which is preliminary data.</text>
</comment>
<evidence type="ECO:0000256" key="2">
    <source>
        <dbReference type="SAM" id="MobiDB-lite"/>
    </source>
</evidence>
<evidence type="ECO:0000313" key="5">
    <source>
        <dbReference type="Proteomes" id="UP001295423"/>
    </source>
</evidence>
<dbReference type="GO" id="GO:0009982">
    <property type="term" value="F:pseudouridine synthase activity"/>
    <property type="evidence" value="ECO:0007669"/>
    <property type="project" value="InterPro"/>
</dbReference>
<sequence>MHRISKALICLCAPHLRVNNLGRVRFVESFTASSRVRRDWINQNKANFLTSSSTSSAASVTSSAKAAFSSMENQEPMLQSSAITINENSDDALVMPVPSNEYQEDSLPQVFAYPHWYEPHPIAKYASDKLRQTLDAYSKDPSHPWSTHNFGLKENNGTITVDDNDAKEQRPTAGNVGKMFGVLVVRLPDSKLGYLQAYSGSLLGVTHPQEYGFCPPLYNRFDDAPPLPISCCDDDGDNDAKCCGPSISAFSYQKEEGELNEMNRQIEAMEADPERKHRQQVLEQVKEKAAQALSKARKEQKIHKKARQQQREEMKAKLSESDYKTFEEELAQKSAFIQRHVKAIKAEGEAKVQEAQDSFQELDSRLQDLKQTRKAKSARVQNQLFEQYQFLNVNGATQSLLPIFAKTALGRPPSGAGDCAAPKLFQHAFQQGYTPIALAEFWWGKSPADQVRKHNFYYPACRGKCEPILGHMLSGLPVEENPLDKIGMEEGEESLEFVYEDEHMVVVNKPSEMLSVPGRHQEHSVHSIIQEKYPNATGPLLVHRLDMSTSGLLVVAKDKGAHKVLQAQFINRTIKKRYTALLEGRILGKPSKGTIDLPLNTDYLNRPMQKVDWKAGKPAKTHYEVVGEEMMSTHHRTRIHFYPVTGRTHQLRVHAAHAQGLDIPIVGDDIYGQRDERLCLHAGYLELDHPKSGKRLTFVADAPF</sequence>
<protein>
    <recommendedName>
        <fullName evidence="3">Pseudouridine synthase RsuA/RluA-like domain-containing protein</fullName>
    </recommendedName>
</protein>
<dbReference type="InterPro" id="IPR050188">
    <property type="entry name" value="RluA_PseudoU_synthase"/>
</dbReference>
<proteinExistence type="predicted"/>
<name>A0AAD2FIW9_9STRA</name>
<dbReference type="InterPro" id="IPR006224">
    <property type="entry name" value="PsdUridine_synth_RluA-like_CS"/>
</dbReference>
<dbReference type="AlphaFoldDB" id="A0AAD2FIW9"/>
<evidence type="ECO:0000259" key="3">
    <source>
        <dbReference type="Pfam" id="PF00849"/>
    </source>
</evidence>
<dbReference type="PANTHER" id="PTHR21600:SF89">
    <property type="entry name" value="RIBOSOMAL LARGE SUBUNIT PSEUDOURIDINE SYNTHASE A"/>
    <property type="match status" value="1"/>
</dbReference>